<keyword evidence="1" id="KW-0812">Transmembrane</keyword>
<dbReference type="Proteomes" id="UP000300879">
    <property type="component" value="Chromosome"/>
</dbReference>
<keyword evidence="1" id="KW-0472">Membrane</keyword>
<name>A0A4P8XKD9_9BACL</name>
<evidence type="ECO:0000313" key="2">
    <source>
        <dbReference type="EMBL" id="QCT02878.1"/>
    </source>
</evidence>
<gene>
    <name evidence="2" type="ORF">E6C60_2163</name>
</gene>
<sequence length="47" mass="5166">MAGTRTSKAPNDEQRSINLVLFIVISLSFIYGFGKELTPEAPETIIP</sequence>
<dbReference type="EMBL" id="CP040396">
    <property type="protein sequence ID" value="QCT02878.1"/>
    <property type="molecule type" value="Genomic_DNA"/>
</dbReference>
<proteinExistence type="predicted"/>
<keyword evidence="3" id="KW-1185">Reference proteome</keyword>
<evidence type="ECO:0000313" key="3">
    <source>
        <dbReference type="Proteomes" id="UP000300879"/>
    </source>
</evidence>
<organism evidence="2 3">
    <name type="scientific">Paenibacillus algicola</name>
    <dbReference type="NCBI Taxonomy" id="2565926"/>
    <lineage>
        <taxon>Bacteria</taxon>
        <taxon>Bacillati</taxon>
        <taxon>Bacillota</taxon>
        <taxon>Bacilli</taxon>
        <taxon>Bacillales</taxon>
        <taxon>Paenibacillaceae</taxon>
        <taxon>Paenibacillus</taxon>
    </lineage>
</organism>
<evidence type="ECO:0000256" key="1">
    <source>
        <dbReference type="SAM" id="Phobius"/>
    </source>
</evidence>
<feature type="transmembrane region" description="Helical" evidence="1">
    <location>
        <begin position="16"/>
        <end position="34"/>
    </location>
</feature>
<dbReference type="KEGG" id="palo:E6C60_2163"/>
<accession>A0A4P8XKD9</accession>
<reference evidence="2 3" key="1">
    <citation type="submission" date="2019-05" db="EMBL/GenBank/DDBJ databases">
        <authorList>
            <person name="Chen C."/>
        </authorList>
    </citation>
    <scope>NUCLEOTIDE SEQUENCE [LARGE SCALE GENOMIC DNA]</scope>
    <source>
        <strain evidence="2 3">HB172198</strain>
    </source>
</reference>
<keyword evidence="1" id="KW-1133">Transmembrane helix</keyword>
<dbReference type="AlphaFoldDB" id="A0A4P8XKD9"/>
<protein>
    <submittedName>
        <fullName evidence="2">Uncharacterized protein</fullName>
    </submittedName>
</protein>